<keyword evidence="4 6" id="KW-0238">DNA-binding</keyword>
<evidence type="ECO:0000259" key="7">
    <source>
        <dbReference type="PROSITE" id="PS51898"/>
    </source>
</evidence>
<protein>
    <submittedName>
        <fullName evidence="9">Site-specific recombinase XerD</fullName>
    </submittedName>
</protein>
<dbReference type="RefSeq" id="WP_006524048.1">
    <property type="nucleotide sequence ID" value="NC_021184.1"/>
</dbReference>
<reference evidence="9 10" key="1">
    <citation type="submission" date="2012-01" db="EMBL/GenBank/DDBJ databases">
        <title>Complete sequence of Desulfotomaculum gibsoniae DSM 7213.</title>
        <authorList>
            <consortium name="US DOE Joint Genome Institute"/>
            <person name="Lucas S."/>
            <person name="Han J."/>
            <person name="Lapidus A."/>
            <person name="Cheng J.-F."/>
            <person name="Goodwin L."/>
            <person name="Pitluck S."/>
            <person name="Peters L."/>
            <person name="Ovchinnikova G."/>
            <person name="Teshima H."/>
            <person name="Detter J.C."/>
            <person name="Han C."/>
            <person name="Tapia R."/>
            <person name="Land M."/>
            <person name="Hauser L."/>
            <person name="Kyrpides N."/>
            <person name="Ivanova N."/>
            <person name="Pagani I."/>
            <person name="Parshina S."/>
            <person name="Plugge C."/>
            <person name="Muyzer G."/>
            <person name="Kuever J."/>
            <person name="Ivanova A."/>
            <person name="Nazina T."/>
            <person name="Klenk H.-P."/>
            <person name="Brambilla E."/>
            <person name="Spring S."/>
            <person name="Stams A.F."/>
            <person name="Woyke T."/>
        </authorList>
    </citation>
    <scope>NUCLEOTIDE SEQUENCE [LARGE SCALE GENOMIC DNA]</scope>
    <source>
        <strain evidence="9 10">DSM 7213</strain>
    </source>
</reference>
<dbReference type="InterPro" id="IPR004107">
    <property type="entry name" value="Integrase_SAM-like_N"/>
</dbReference>
<dbReference type="STRING" id="767817.Desgi_0560"/>
<proteinExistence type="inferred from homology"/>
<dbReference type="GO" id="GO:0015074">
    <property type="term" value="P:DNA integration"/>
    <property type="evidence" value="ECO:0007669"/>
    <property type="project" value="UniProtKB-KW"/>
</dbReference>
<dbReference type="GO" id="GO:0003677">
    <property type="term" value="F:DNA binding"/>
    <property type="evidence" value="ECO:0007669"/>
    <property type="project" value="UniProtKB-UniRule"/>
</dbReference>
<evidence type="ECO:0000256" key="3">
    <source>
        <dbReference type="ARBA" id="ARBA00022908"/>
    </source>
</evidence>
<dbReference type="Pfam" id="PF02899">
    <property type="entry name" value="Phage_int_SAM_1"/>
    <property type="match status" value="1"/>
</dbReference>
<dbReference type="PANTHER" id="PTHR30349:SF41">
    <property type="entry name" value="INTEGRASE_RECOMBINASE PROTEIN MJ0367-RELATED"/>
    <property type="match status" value="1"/>
</dbReference>
<dbReference type="InterPro" id="IPR013762">
    <property type="entry name" value="Integrase-like_cat_sf"/>
</dbReference>
<dbReference type="Pfam" id="PF00589">
    <property type="entry name" value="Phage_integrase"/>
    <property type="match status" value="1"/>
</dbReference>
<evidence type="ECO:0000313" key="10">
    <source>
        <dbReference type="Proteomes" id="UP000013520"/>
    </source>
</evidence>
<evidence type="ECO:0000256" key="1">
    <source>
        <dbReference type="ARBA" id="ARBA00003283"/>
    </source>
</evidence>
<evidence type="ECO:0000256" key="2">
    <source>
        <dbReference type="ARBA" id="ARBA00008857"/>
    </source>
</evidence>
<dbReference type="SUPFAM" id="SSF56349">
    <property type="entry name" value="DNA breaking-rejoining enzymes"/>
    <property type="match status" value="1"/>
</dbReference>
<dbReference type="HOGENOM" id="CLU_027562_23_4_9"/>
<keyword evidence="5" id="KW-0233">DNA recombination</keyword>
<dbReference type="EMBL" id="CP003273">
    <property type="protein sequence ID" value="AGL00124.1"/>
    <property type="molecule type" value="Genomic_DNA"/>
</dbReference>
<keyword evidence="10" id="KW-1185">Reference proteome</keyword>
<dbReference type="InterPro" id="IPR010998">
    <property type="entry name" value="Integrase_recombinase_N"/>
</dbReference>
<dbReference type="InterPro" id="IPR011010">
    <property type="entry name" value="DNA_brk_join_enz"/>
</dbReference>
<dbReference type="Gene3D" id="1.10.443.10">
    <property type="entry name" value="Intergrase catalytic core"/>
    <property type="match status" value="1"/>
</dbReference>
<evidence type="ECO:0000259" key="8">
    <source>
        <dbReference type="PROSITE" id="PS51900"/>
    </source>
</evidence>
<accession>R4KC34</accession>
<evidence type="ECO:0000256" key="5">
    <source>
        <dbReference type="ARBA" id="ARBA00023172"/>
    </source>
</evidence>
<dbReference type="Gene3D" id="1.10.150.130">
    <property type="match status" value="1"/>
</dbReference>
<comment type="function">
    <text evidence="1">Site-specific tyrosine recombinase, which acts by catalyzing the cutting and rejoining of the recombining DNA molecules.</text>
</comment>
<dbReference type="GO" id="GO:0006310">
    <property type="term" value="P:DNA recombination"/>
    <property type="evidence" value="ECO:0007669"/>
    <property type="project" value="UniProtKB-KW"/>
</dbReference>
<dbReference type="eggNOG" id="COG4974">
    <property type="taxonomic scope" value="Bacteria"/>
</dbReference>
<dbReference type="CDD" id="cd01188">
    <property type="entry name" value="INT_RitA_C_like"/>
    <property type="match status" value="1"/>
</dbReference>
<keyword evidence="3" id="KW-0229">DNA integration</keyword>
<organism evidence="9 10">
    <name type="scientific">Desulfoscipio gibsoniae DSM 7213</name>
    <dbReference type="NCBI Taxonomy" id="767817"/>
    <lineage>
        <taxon>Bacteria</taxon>
        <taxon>Bacillati</taxon>
        <taxon>Bacillota</taxon>
        <taxon>Clostridia</taxon>
        <taxon>Eubacteriales</taxon>
        <taxon>Desulfallaceae</taxon>
        <taxon>Desulfoscipio</taxon>
    </lineage>
</organism>
<gene>
    <name evidence="9" type="ORF">Desgi_0560</name>
</gene>
<dbReference type="AlphaFoldDB" id="R4KC34"/>
<feature type="domain" description="Core-binding (CB)" evidence="8">
    <location>
        <begin position="90"/>
        <end position="192"/>
    </location>
</feature>
<dbReference type="PROSITE" id="PS51898">
    <property type="entry name" value="TYR_RECOMBINASE"/>
    <property type="match status" value="1"/>
</dbReference>
<sequence>MQRTLKELLQDLEHELLRLGYVEGTMSFYRRRWLKLLKFAEERGATYFSEQLGLDFLETQFHILRKDLDNTLSQRDVQDIRVVRMIGDFQLHHVVLRRYYKHHELLTDPYYVDISTDFRYHCERKEYSSVTIDHYVKQSARFMDYLLAQGIYNCSKITLPLVNGYIRTLVGYTYKTVEQNICSIRAFLRYLNDKGILNEDLASKTPMVQARKQTRIPSVWTKEELKALIGAIDRGSPKGKRDYAIILLACILGLRVTDIKQLTFSNFNWEEKKLTFTQSKTHETVTLPIPKEVGWAVIDYLQYGRPKVDSPVIFVRHMAPFLPFSEGDHLSQLIKSYMQIAHLPTLKKRRGMHSLRHTAASRMLEHDTPLEVISDILGHSNTDSTAVYLKVDISKLRECALDMPEVTPHA</sequence>
<comment type="similarity">
    <text evidence="2">Belongs to the 'phage' integrase family.</text>
</comment>
<dbReference type="InterPro" id="IPR044068">
    <property type="entry name" value="CB"/>
</dbReference>
<dbReference type="InterPro" id="IPR050090">
    <property type="entry name" value="Tyrosine_recombinase_XerCD"/>
</dbReference>
<evidence type="ECO:0000256" key="4">
    <source>
        <dbReference type="ARBA" id="ARBA00023125"/>
    </source>
</evidence>
<dbReference type="InterPro" id="IPR002104">
    <property type="entry name" value="Integrase_catalytic"/>
</dbReference>
<dbReference type="PANTHER" id="PTHR30349">
    <property type="entry name" value="PHAGE INTEGRASE-RELATED"/>
    <property type="match status" value="1"/>
</dbReference>
<dbReference type="PROSITE" id="PS51900">
    <property type="entry name" value="CB"/>
    <property type="match status" value="1"/>
</dbReference>
<dbReference type="Proteomes" id="UP000013520">
    <property type="component" value="Chromosome"/>
</dbReference>
<dbReference type="KEGG" id="dgi:Desgi_0560"/>
<name>R4KC34_9FIRM</name>
<feature type="domain" description="Tyr recombinase" evidence="7">
    <location>
        <begin position="215"/>
        <end position="401"/>
    </location>
</feature>
<evidence type="ECO:0000313" key="9">
    <source>
        <dbReference type="EMBL" id="AGL00124.1"/>
    </source>
</evidence>
<evidence type="ECO:0000256" key="6">
    <source>
        <dbReference type="PROSITE-ProRule" id="PRU01248"/>
    </source>
</evidence>